<dbReference type="Proteomes" id="UP000682733">
    <property type="component" value="Unassembled WGS sequence"/>
</dbReference>
<dbReference type="AlphaFoldDB" id="A0A815DW08"/>
<proteinExistence type="predicted"/>
<dbReference type="EMBL" id="CAJOBA010002878">
    <property type="protein sequence ID" value="CAF3662603.1"/>
    <property type="molecule type" value="Genomic_DNA"/>
</dbReference>
<dbReference type="Proteomes" id="UP000663829">
    <property type="component" value="Unassembled WGS sequence"/>
</dbReference>
<dbReference type="Proteomes" id="UP000681722">
    <property type="component" value="Unassembled WGS sequence"/>
</dbReference>
<evidence type="ECO:0000313" key="2">
    <source>
        <dbReference type="EMBL" id="CAF1302980.1"/>
    </source>
</evidence>
<evidence type="ECO:0000313" key="1">
    <source>
        <dbReference type="EMBL" id="CAF0878581.1"/>
    </source>
</evidence>
<protein>
    <submittedName>
        <fullName evidence="2">Uncharacterized protein</fullName>
    </submittedName>
</protein>
<sequence length="74" mass="8735">MSCINKYESSKSDDQILDLLSRWSIKRFEPIDSSSLLRSKLICYQPLIVIHLIKEDLNEKKGNEKKLSKYFQDN</sequence>
<evidence type="ECO:0000313" key="3">
    <source>
        <dbReference type="EMBL" id="CAF3662603.1"/>
    </source>
</evidence>
<dbReference type="Proteomes" id="UP000677228">
    <property type="component" value="Unassembled WGS sequence"/>
</dbReference>
<reference evidence="2" key="1">
    <citation type="submission" date="2021-02" db="EMBL/GenBank/DDBJ databases">
        <authorList>
            <person name="Nowell W R."/>
        </authorList>
    </citation>
    <scope>NUCLEOTIDE SEQUENCE</scope>
</reference>
<comment type="caution">
    <text evidence="2">The sequence shown here is derived from an EMBL/GenBank/DDBJ whole genome shotgun (WGS) entry which is preliminary data.</text>
</comment>
<dbReference type="EMBL" id="CAJOBC010038391">
    <property type="protein sequence ID" value="CAF4130649.1"/>
    <property type="molecule type" value="Genomic_DNA"/>
</dbReference>
<accession>A0A815DW08</accession>
<dbReference type="OrthoDB" id="10054587at2759"/>
<evidence type="ECO:0000313" key="4">
    <source>
        <dbReference type="EMBL" id="CAF4130649.1"/>
    </source>
</evidence>
<dbReference type="EMBL" id="CAJNOQ010012565">
    <property type="protein sequence ID" value="CAF1302980.1"/>
    <property type="molecule type" value="Genomic_DNA"/>
</dbReference>
<dbReference type="EMBL" id="CAJNOK010002877">
    <property type="protein sequence ID" value="CAF0878581.1"/>
    <property type="molecule type" value="Genomic_DNA"/>
</dbReference>
<keyword evidence="5" id="KW-1185">Reference proteome</keyword>
<evidence type="ECO:0000313" key="5">
    <source>
        <dbReference type="Proteomes" id="UP000663829"/>
    </source>
</evidence>
<name>A0A815DW08_9BILA</name>
<organism evidence="2 5">
    <name type="scientific">Didymodactylos carnosus</name>
    <dbReference type="NCBI Taxonomy" id="1234261"/>
    <lineage>
        <taxon>Eukaryota</taxon>
        <taxon>Metazoa</taxon>
        <taxon>Spiralia</taxon>
        <taxon>Gnathifera</taxon>
        <taxon>Rotifera</taxon>
        <taxon>Eurotatoria</taxon>
        <taxon>Bdelloidea</taxon>
        <taxon>Philodinida</taxon>
        <taxon>Philodinidae</taxon>
        <taxon>Didymodactylos</taxon>
    </lineage>
</organism>
<gene>
    <name evidence="2" type="ORF">GPM918_LOCUS28615</name>
    <name evidence="1" type="ORF">OVA965_LOCUS8500</name>
    <name evidence="4" type="ORF">SRO942_LOCUS29130</name>
    <name evidence="3" type="ORF">TMI583_LOCUS8496</name>
</gene>